<gene>
    <name evidence="1" type="ORF">GO755_39815</name>
</gene>
<dbReference type="AlphaFoldDB" id="A0A7K1SQY3"/>
<name>A0A7K1SQY3_9BACT</name>
<evidence type="ECO:0000313" key="2">
    <source>
        <dbReference type="Proteomes" id="UP000436006"/>
    </source>
</evidence>
<protein>
    <submittedName>
        <fullName evidence="1">Uncharacterized protein</fullName>
    </submittedName>
</protein>
<dbReference type="RefSeq" id="WP_157591023.1">
    <property type="nucleotide sequence ID" value="NZ_WPIN01000033.1"/>
</dbReference>
<keyword evidence="2" id="KW-1185">Reference proteome</keyword>
<proteinExistence type="predicted"/>
<dbReference type="Proteomes" id="UP000436006">
    <property type="component" value="Unassembled WGS sequence"/>
</dbReference>
<dbReference type="EMBL" id="WPIN01000033">
    <property type="protein sequence ID" value="MVM36225.1"/>
    <property type="molecule type" value="Genomic_DNA"/>
</dbReference>
<reference evidence="1 2" key="1">
    <citation type="submission" date="2019-12" db="EMBL/GenBank/DDBJ databases">
        <title>Spirosoma sp. HMF4905 genome sequencing and assembly.</title>
        <authorList>
            <person name="Kang H."/>
            <person name="Cha I."/>
            <person name="Kim H."/>
            <person name="Joh K."/>
        </authorList>
    </citation>
    <scope>NUCLEOTIDE SEQUENCE [LARGE SCALE GENOMIC DNA]</scope>
    <source>
        <strain evidence="1 2">HMF4905</strain>
    </source>
</reference>
<evidence type="ECO:0000313" key="1">
    <source>
        <dbReference type="EMBL" id="MVM36225.1"/>
    </source>
</evidence>
<comment type="caution">
    <text evidence="1">The sequence shown here is derived from an EMBL/GenBank/DDBJ whole genome shotgun (WGS) entry which is preliminary data.</text>
</comment>
<organism evidence="1 2">
    <name type="scientific">Spirosoma arboris</name>
    <dbReference type="NCBI Taxonomy" id="2682092"/>
    <lineage>
        <taxon>Bacteria</taxon>
        <taxon>Pseudomonadati</taxon>
        <taxon>Bacteroidota</taxon>
        <taxon>Cytophagia</taxon>
        <taxon>Cytophagales</taxon>
        <taxon>Cytophagaceae</taxon>
        <taxon>Spirosoma</taxon>
    </lineage>
</organism>
<accession>A0A7K1SQY3</accession>
<sequence length="95" mass="10704">MNEKLNHQLASELSAFKGLAPTTSAADITEAYNRILNIVQSLMLTDEDPDSHARAWSLLRDDIYKYLSEVQEGKMSAIDELKYKMDQVGQLLSIT</sequence>